<dbReference type="PANTHER" id="PTHR43877:SF2">
    <property type="entry name" value="AMINOALKYLPHOSPHONATE N-ACETYLTRANSFERASE-RELATED"/>
    <property type="match status" value="1"/>
</dbReference>
<sequence>MSGTTTAGGLVIRAARRADLPAVVALIAADAIREVAEDVGTGEEVAPEYVAAFEEITADPQALLLVGELDGRVVATCQVNFQRHLIYHGGLIAQVESVRTAADLRGRGIGTALMEWVIAEARRRGAVRLQLTSNAARVAAHRFYERLGFVASHVGMKLYLGAP</sequence>
<dbReference type="InterPro" id="IPR050832">
    <property type="entry name" value="Bact_Acetyltransf"/>
</dbReference>
<keyword evidence="5" id="KW-1185">Reference proteome</keyword>
<gene>
    <name evidence="4" type="ORF">DFJ64_1122</name>
</gene>
<accession>A0A3D9V1R7</accession>
<feature type="domain" description="N-acetyltransferase" evidence="3">
    <location>
        <begin position="10"/>
        <end position="163"/>
    </location>
</feature>
<organism evidence="4 5">
    <name type="scientific">Thermasporomyces composti</name>
    <dbReference type="NCBI Taxonomy" id="696763"/>
    <lineage>
        <taxon>Bacteria</taxon>
        <taxon>Bacillati</taxon>
        <taxon>Actinomycetota</taxon>
        <taxon>Actinomycetes</taxon>
        <taxon>Propionibacteriales</taxon>
        <taxon>Nocardioidaceae</taxon>
        <taxon>Thermasporomyces</taxon>
    </lineage>
</organism>
<dbReference type="SUPFAM" id="SSF55729">
    <property type="entry name" value="Acyl-CoA N-acyltransferases (Nat)"/>
    <property type="match status" value="1"/>
</dbReference>
<dbReference type="RefSeq" id="WP_115849473.1">
    <property type="nucleotide sequence ID" value="NZ_QTUC01000001.1"/>
</dbReference>
<dbReference type="EMBL" id="QTUC01000001">
    <property type="protein sequence ID" value="REF35732.1"/>
    <property type="molecule type" value="Genomic_DNA"/>
</dbReference>
<dbReference type="InterPro" id="IPR000182">
    <property type="entry name" value="GNAT_dom"/>
</dbReference>
<reference evidence="4 5" key="1">
    <citation type="submission" date="2018-08" db="EMBL/GenBank/DDBJ databases">
        <title>Sequencing the genomes of 1000 actinobacteria strains.</title>
        <authorList>
            <person name="Klenk H.-P."/>
        </authorList>
    </citation>
    <scope>NUCLEOTIDE SEQUENCE [LARGE SCALE GENOMIC DNA]</scope>
    <source>
        <strain evidence="4 5">DSM 22891</strain>
    </source>
</reference>
<protein>
    <submittedName>
        <fullName evidence="4">L-amino acid N-acyltransferase YncA</fullName>
    </submittedName>
</protein>
<dbReference type="GO" id="GO:0016747">
    <property type="term" value="F:acyltransferase activity, transferring groups other than amino-acyl groups"/>
    <property type="evidence" value="ECO:0007669"/>
    <property type="project" value="InterPro"/>
</dbReference>
<dbReference type="Gene3D" id="3.40.630.30">
    <property type="match status" value="1"/>
</dbReference>
<comment type="caution">
    <text evidence="4">The sequence shown here is derived from an EMBL/GenBank/DDBJ whole genome shotgun (WGS) entry which is preliminary data.</text>
</comment>
<dbReference type="Pfam" id="PF00583">
    <property type="entry name" value="Acetyltransf_1"/>
    <property type="match status" value="1"/>
</dbReference>
<evidence type="ECO:0000256" key="2">
    <source>
        <dbReference type="ARBA" id="ARBA00023315"/>
    </source>
</evidence>
<proteinExistence type="predicted"/>
<dbReference type="OrthoDB" id="9789603at2"/>
<dbReference type="CDD" id="cd04301">
    <property type="entry name" value="NAT_SF"/>
    <property type="match status" value="1"/>
</dbReference>
<dbReference type="InterPro" id="IPR016181">
    <property type="entry name" value="Acyl_CoA_acyltransferase"/>
</dbReference>
<evidence type="ECO:0000256" key="1">
    <source>
        <dbReference type="ARBA" id="ARBA00022679"/>
    </source>
</evidence>
<dbReference type="Proteomes" id="UP000256485">
    <property type="component" value="Unassembled WGS sequence"/>
</dbReference>
<evidence type="ECO:0000259" key="3">
    <source>
        <dbReference type="PROSITE" id="PS51186"/>
    </source>
</evidence>
<evidence type="ECO:0000313" key="5">
    <source>
        <dbReference type="Proteomes" id="UP000256485"/>
    </source>
</evidence>
<name>A0A3D9V1R7_THECX</name>
<keyword evidence="1 4" id="KW-0808">Transferase</keyword>
<dbReference type="AlphaFoldDB" id="A0A3D9V1R7"/>
<evidence type="ECO:0000313" key="4">
    <source>
        <dbReference type="EMBL" id="REF35732.1"/>
    </source>
</evidence>
<dbReference type="PROSITE" id="PS51186">
    <property type="entry name" value="GNAT"/>
    <property type="match status" value="1"/>
</dbReference>
<dbReference type="PANTHER" id="PTHR43877">
    <property type="entry name" value="AMINOALKYLPHOSPHONATE N-ACETYLTRANSFERASE-RELATED-RELATED"/>
    <property type="match status" value="1"/>
</dbReference>
<keyword evidence="2 4" id="KW-0012">Acyltransferase</keyword>